<reference evidence="3 4" key="1">
    <citation type="submission" date="2018-12" db="EMBL/GenBank/DDBJ databases">
        <authorList>
            <person name="Toschakov S.V."/>
        </authorList>
    </citation>
    <scope>NUCLEOTIDE SEQUENCE [LARGE SCALE GENOMIC DNA]</scope>
    <source>
        <strain evidence="3 4">GM2012</strain>
    </source>
</reference>
<feature type="compositionally biased region" description="Pro residues" evidence="1">
    <location>
        <begin position="120"/>
        <end position="136"/>
    </location>
</feature>
<gene>
    <name evidence="3" type="ORF">TsocGM_17245</name>
</gene>
<feature type="chain" id="PRO_5019344189" evidence="2">
    <location>
        <begin position="24"/>
        <end position="145"/>
    </location>
</feature>
<protein>
    <submittedName>
        <fullName evidence="3">Uncharacterized protein</fullName>
    </submittedName>
</protein>
<comment type="caution">
    <text evidence="3">The sequence shown here is derived from an EMBL/GenBank/DDBJ whole genome shotgun (WGS) entry which is preliminary data.</text>
</comment>
<feature type="compositionally biased region" description="Low complexity" evidence="1">
    <location>
        <begin position="96"/>
        <end position="111"/>
    </location>
</feature>
<name>A0A432MGK7_9BACT</name>
<feature type="signal peptide" evidence="2">
    <location>
        <begin position="1"/>
        <end position="23"/>
    </location>
</feature>
<evidence type="ECO:0000256" key="2">
    <source>
        <dbReference type="SAM" id="SignalP"/>
    </source>
</evidence>
<dbReference type="RefSeq" id="WP_126726708.1">
    <property type="nucleotide sequence ID" value="NZ_RYZH01000035.1"/>
</dbReference>
<feature type="compositionally biased region" description="Low complexity" evidence="1">
    <location>
        <begin position="71"/>
        <end position="83"/>
    </location>
</feature>
<dbReference type="EMBL" id="RYZH01000035">
    <property type="protein sequence ID" value="RUL85917.1"/>
    <property type="molecule type" value="Genomic_DNA"/>
</dbReference>
<dbReference type="AlphaFoldDB" id="A0A432MGK7"/>
<organism evidence="3 4">
    <name type="scientific">Tautonia sociabilis</name>
    <dbReference type="NCBI Taxonomy" id="2080755"/>
    <lineage>
        <taxon>Bacteria</taxon>
        <taxon>Pseudomonadati</taxon>
        <taxon>Planctomycetota</taxon>
        <taxon>Planctomycetia</taxon>
        <taxon>Isosphaerales</taxon>
        <taxon>Isosphaeraceae</taxon>
        <taxon>Tautonia</taxon>
    </lineage>
</organism>
<keyword evidence="2" id="KW-0732">Signal</keyword>
<keyword evidence="4" id="KW-1185">Reference proteome</keyword>
<reference evidence="3 4" key="2">
    <citation type="submission" date="2019-01" db="EMBL/GenBank/DDBJ databases">
        <title>Tautonia sociabilis, a novel thermotolerant planctomycete of Isosphaeraceae family, isolated from a 4000 m deep subterranean habitat.</title>
        <authorList>
            <person name="Kovaleva O.L."/>
            <person name="Elcheninov A.G."/>
            <person name="Van Heerden E."/>
            <person name="Toshchakov S.V."/>
            <person name="Novikov A."/>
            <person name="Bonch-Osmolovskaya E.A."/>
            <person name="Kublanov I.V."/>
        </authorList>
    </citation>
    <scope>NUCLEOTIDE SEQUENCE [LARGE SCALE GENOMIC DNA]</scope>
    <source>
        <strain evidence="3 4">GM2012</strain>
    </source>
</reference>
<evidence type="ECO:0000256" key="1">
    <source>
        <dbReference type="SAM" id="MobiDB-lite"/>
    </source>
</evidence>
<proteinExistence type="predicted"/>
<sequence>MSRPSLLVLVASVAAASVGCAHCDTCDDFPAPCTGPNCGYPYQVTLPMEGEMIVEPIVGGPMGMPAGPMGMPAGSIVSGPITPGSGGAAAPPPPSVGASPSGGSSTAPRAGAGAGTGSDSPPPATDPADLPLPPGTSPFGGTTPN</sequence>
<dbReference type="PROSITE" id="PS51257">
    <property type="entry name" value="PROKAR_LIPOPROTEIN"/>
    <property type="match status" value="1"/>
</dbReference>
<dbReference type="Proteomes" id="UP000280296">
    <property type="component" value="Unassembled WGS sequence"/>
</dbReference>
<evidence type="ECO:0000313" key="3">
    <source>
        <dbReference type="EMBL" id="RUL85917.1"/>
    </source>
</evidence>
<feature type="region of interest" description="Disordered" evidence="1">
    <location>
        <begin position="71"/>
        <end position="145"/>
    </location>
</feature>
<evidence type="ECO:0000313" key="4">
    <source>
        <dbReference type="Proteomes" id="UP000280296"/>
    </source>
</evidence>
<dbReference type="OrthoDB" id="9990056at2"/>
<accession>A0A432MGK7</accession>